<dbReference type="PROSITE" id="PS50112">
    <property type="entry name" value="PAS"/>
    <property type="match status" value="3"/>
</dbReference>
<dbReference type="InterPro" id="IPR036890">
    <property type="entry name" value="HATPase_C_sf"/>
</dbReference>
<evidence type="ECO:0000256" key="11">
    <source>
        <dbReference type="ARBA" id="ARBA00023012"/>
    </source>
</evidence>
<dbReference type="InterPro" id="IPR003594">
    <property type="entry name" value="HATPase_dom"/>
</dbReference>
<dbReference type="Pfam" id="PF00072">
    <property type="entry name" value="Response_reg"/>
    <property type="match status" value="1"/>
</dbReference>
<sequence length="758" mass="85921">MYAQAIKILLVEDSLTDATFLQKILQIETSVAAWEVVHVTQLSDTLTYLREDECDVVLLDLFLPDEQGLATLQQVHATAPNTPIVVLTGLDDEAIAIETLRQGAQDYLVKGQIEVNLLVRAIRYAIERSQTLKIMQRQSAAIEAASDGVAILNQDEQFIYLNQAYAEIYGYDSPAELLGQTWRLVYDDDDLKGMARRAALDLQAKGSWRGEVIAKKQDGEKFYQELSLTAIDKDGFICIVRDVTERKRVEEALQFTQFTVNHAAEAVIWTGPDAGFVYVNEAACQMLGYSQSELLVMTMFDIVPDASPESWQEDWSQLKQQGSYTLEAWNRRKDGHLFPVEVTRNYLEFRGREYNCAFMRDITQRKQFEQALRESEQRFRLLAENSTDMISQHTPDGTFLYVSPACRMLLGYEPEELLGKSAYDYHHPDDVDAVRVVHTNILELPETYSVSYRFRHQQGHYLWLESTAKTIRSSETQTIQEIQISSRDITERKRAEVDIYNALAKEKELSQLKSSFVSMVSHEFRNPLSAIVLSSELLERYTQKASEEQKTKYFKRIHAATKRMTELLDEVLIIGRAEAGQLKCQPMPLLLEEFCQELVDELRLSIGQQYQLVFTSTGQGHATEACMDENLLRHILGNLISNAAKYSPTNSTIHLNLIYENDLVVFQIQDQGIGIPEEDQQRLFDSFYRATNVGTIPGTGLGLAIVKKCVDAHHGQVEVTSHLDAGTKFTVTLPLHSSAPACKIPLDIPEFDQAPDLA</sequence>
<dbReference type="PROSITE" id="PS50109">
    <property type="entry name" value="HIS_KIN"/>
    <property type="match status" value="1"/>
</dbReference>
<dbReference type="PANTHER" id="PTHR42878">
    <property type="entry name" value="TWO-COMPONENT HISTIDINE KINASE"/>
    <property type="match status" value="1"/>
</dbReference>
<proteinExistence type="predicted"/>
<dbReference type="InterPro" id="IPR050351">
    <property type="entry name" value="BphY/WalK/GraS-like"/>
</dbReference>
<dbReference type="Pfam" id="PF08447">
    <property type="entry name" value="PAS_3"/>
    <property type="match status" value="1"/>
</dbReference>
<dbReference type="InterPro" id="IPR000700">
    <property type="entry name" value="PAS-assoc_C"/>
</dbReference>
<keyword evidence="6" id="KW-0812">Transmembrane</keyword>
<dbReference type="SUPFAM" id="SSF47384">
    <property type="entry name" value="Homodimeric domain of signal transducing histidine kinase"/>
    <property type="match status" value="1"/>
</dbReference>
<dbReference type="EMBL" id="JAMPKM010000003">
    <property type="protein sequence ID" value="MEP0816857.1"/>
    <property type="molecule type" value="Genomic_DNA"/>
</dbReference>
<feature type="domain" description="PAS" evidence="16">
    <location>
        <begin position="375"/>
        <end position="445"/>
    </location>
</feature>
<feature type="domain" description="PAS" evidence="16">
    <location>
        <begin position="245"/>
        <end position="295"/>
    </location>
</feature>
<evidence type="ECO:0000259" key="17">
    <source>
        <dbReference type="PROSITE" id="PS50113"/>
    </source>
</evidence>
<evidence type="ECO:0000313" key="18">
    <source>
        <dbReference type="EMBL" id="MEP0816857.1"/>
    </source>
</evidence>
<dbReference type="CDD" id="cd00156">
    <property type="entry name" value="REC"/>
    <property type="match status" value="1"/>
</dbReference>
<dbReference type="Gene3D" id="3.40.50.2300">
    <property type="match status" value="1"/>
</dbReference>
<dbReference type="SMART" id="SM00388">
    <property type="entry name" value="HisKA"/>
    <property type="match status" value="1"/>
</dbReference>
<evidence type="ECO:0000256" key="12">
    <source>
        <dbReference type="ARBA" id="ARBA00023136"/>
    </source>
</evidence>
<dbReference type="Pfam" id="PF02518">
    <property type="entry name" value="HATPase_c"/>
    <property type="match status" value="1"/>
</dbReference>
<reference evidence="18 19" key="1">
    <citation type="submission" date="2022-04" db="EMBL/GenBank/DDBJ databases">
        <title>Positive selection, recombination, and allopatry shape intraspecific diversity of widespread and dominant cyanobacteria.</title>
        <authorList>
            <person name="Wei J."/>
            <person name="Shu W."/>
            <person name="Hu C."/>
        </authorList>
    </citation>
    <scope>NUCLEOTIDE SEQUENCE [LARGE SCALE GENOMIC DNA]</scope>
    <source>
        <strain evidence="18 19">GB2-A4</strain>
    </source>
</reference>
<dbReference type="Gene3D" id="3.30.450.20">
    <property type="entry name" value="PAS domain"/>
    <property type="match status" value="3"/>
</dbReference>
<feature type="domain" description="Response regulatory" evidence="15">
    <location>
        <begin position="7"/>
        <end position="125"/>
    </location>
</feature>
<dbReference type="Pfam" id="PF13426">
    <property type="entry name" value="PAS_9"/>
    <property type="match status" value="2"/>
</dbReference>
<dbReference type="CDD" id="cd00130">
    <property type="entry name" value="PAS"/>
    <property type="match status" value="3"/>
</dbReference>
<dbReference type="Pfam" id="PF00512">
    <property type="entry name" value="HisKA"/>
    <property type="match status" value="1"/>
</dbReference>
<dbReference type="Proteomes" id="UP001464891">
    <property type="component" value="Unassembled WGS sequence"/>
</dbReference>
<dbReference type="InterPro" id="IPR005467">
    <property type="entry name" value="His_kinase_dom"/>
</dbReference>
<keyword evidence="9" id="KW-0067">ATP-binding</keyword>
<evidence type="ECO:0000256" key="6">
    <source>
        <dbReference type="ARBA" id="ARBA00022692"/>
    </source>
</evidence>
<feature type="domain" description="PAC" evidence="17">
    <location>
        <begin position="324"/>
        <end position="374"/>
    </location>
</feature>
<evidence type="ECO:0000256" key="1">
    <source>
        <dbReference type="ARBA" id="ARBA00000085"/>
    </source>
</evidence>
<dbReference type="Gene3D" id="3.30.565.10">
    <property type="entry name" value="Histidine kinase-like ATPase, C-terminal domain"/>
    <property type="match status" value="1"/>
</dbReference>
<dbReference type="InterPro" id="IPR001789">
    <property type="entry name" value="Sig_transdc_resp-reg_receiver"/>
</dbReference>
<dbReference type="RefSeq" id="WP_190439032.1">
    <property type="nucleotide sequence ID" value="NZ_JAMPKM010000003.1"/>
</dbReference>
<evidence type="ECO:0000259" key="16">
    <source>
        <dbReference type="PROSITE" id="PS50112"/>
    </source>
</evidence>
<dbReference type="SUPFAM" id="SSF55785">
    <property type="entry name" value="PYP-like sensor domain (PAS domain)"/>
    <property type="match status" value="3"/>
</dbReference>
<dbReference type="SMART" id="SM00387">
    <property type="entry name" value="HATPase_c"/>
    <property type="match status" value="1"/>
</dbReference>
<evidence type="ECO:0000256" key="13">
    <source>
        <dbReference type="PROSITE-ProRule" id="PRU00169"/>
    </source>
</evidence>
<keyword evidence="5" id="KW-0808">Transferase</keyword>
<evidence type="ECO:0000256" key="7">
    <source>
        <dbReference type="ARBA" id="ARBA00022741"/>
    </source>
</evidence>
<dbReference type="Gene3D" id="1.10.287.130">
    <property type="match status" value="1"/>
</dbReference>
<keyword evidence="10" id="KW-1133">Transmembrane helix</keyword>
<dbReference type="SMART" id="SM00448">
    <property type="entry name" value="REC"/>
    <property type="match status" value="1"/>
</dbReference>
<dbReference type="InterPro" id="IPR001610">
    <property type="entry name" value="PAC"/>
</dbReference>
<dbReference type="InterPro" id="IPR036097">
    <property type="entry name" value="HisK_dim/P_sf"/>
</dbReference>
<evidence type="ECO:0000259" key="14">
    <source>
        <dbReference type="PROSITE" id="PS50109"/>
    </source>
</evidence>
<comment type="catalytic activity">
    <reaction evidence="1">
        <text>ATP + protein L-histidine = ADP + protein N-phospho-L-histidine.</text>
        <dbReference type="EC" id="2.7.13.3"/>
    </reaction>
</comment>
<dbReference type="CDD" id="cd00082">
    <property type="entry name" value="HisKA"/>
    <property type="match status" value="1"/>
</dbReference>
<protein>
    <recommendedName>
        <fullName evidence="3">histidine kinase</fullName>
        <ecNumber evidence="3">2.7.13.3</ecNumber>
    </recommendedName>
</protein>
<dbReference type="InterPro" id="IPR011006">
    <property type="entry name" value="CheY-like_superfamily"/>
</dbReference>
<evidence type="ECO:0000256" key="9">
    <source>
        <dbReference type="ARBA" id="ARBA00022840"/>
    </source>
</evidence>
<name>A0ABV0J501_9CYAN</name>
<dbReference type="CDD" id="cd00075">
    <property type="entry name" value="HATPase"/>
    <property type="match status" value="1"/>
</dbReference>
<dbReference type="SMART" id="SM00086">
    <property type="entry name" value="PAC"/>
    <property type="match status" value="3"/>
</dbReference>
<dbReference type="PRINTS" id="PR00344">
    <property type="entry name" value="BCTRLSENSOR"/>
</dbReference>
<dbReference type="InterPro" id="IPR035965">
    <property type="entry name" value="PAS-like_dom_sf"/>
</dbReference>
<dbReference type="PANTHER" id="PTHR42878:SF7">
    <property type="entry name" value="SENSOR HISTIDINE KINASE GLRK"/>
    <property type="match status" value="1"/>
</dbReference>
<dbReference type="InterPro" id="IPR003661">
    <property type="entry name" value="HisK_dim/P_dom"/>
</dbReference>
<feature type="domain" description="PAS" evidence="16">
    <location>
        <begin position="134"/>
        <end position="171"/>
    </location>
</feature>
<dbReference type="PROSITE" id="PS50110">
    <property type="entry name" value="RESPONSE_REGULATORY"/>
    <property type="match status" value="1"/>
</dbReference>
<evidence type="ECO:0000256" key="3">
    <source>
        <dbReference type="ARBA" id="ARBA00012438"/>
    </source>
</evidence>
<feature type="domain" description="PAC" evidence="17">
    <location>
        <begin position="448"/>
        <end position="501"/>
    </location>
</feature>
<keyword evidence="7" id="KW-0547">Nucleotide-binding</keyword>
<dbReference type="SUPFAM" id="SSF55874">
    <property type="entry name" value="ATPase domain of HSP90 chaperone/DNA topoisomerase II/histidine kinase"/>
    <property type="match status" value="1"/>
</dbReference>
<dbReference type="NCBIfam" id="TIGR00229">
    <property type="entry name" value="sensory_box"/>
    <property type="match status" value="3"/>
</dbReference>
<dbReference type="EC" id="2.7.13.3" evidence="3"/>
<evidence type="ECO:0000256" key="4">
    <source>
        <dbReference type="ARBA" id="ARBA00022553"/>
    </source>
</evidence>
<evidence type="ECO:0000256" key="10">
    <source>
        <dbReference type="ARBA" id="ARBA00022989"/>
    </source>
</evidence>
<gene>
    <name evidence="18" type="ORF">NC998_07085</name>
</gene>
<keyword evidence="8" id="KW-0418">Kinase</keyword>
<dbReference type="PROSITE" id="PS50113">
    <property type="entry name" value="PAC"/>
    <property type="match status" value="2"/>
</dbReference>
<dbReference type="SMART" id="SM00091">
    <property type="entry name" value="PAS"/>
    <property type="match status" value="3"/>
</dbReference>
<dbReference type="InterPro" id="IPR004358">
    <property type="entry name" value="Sig_transdc_His_kin-like_C"/>
</dbReference>
<evidence type="ECO:0000256" key="5">
    <source>
        <dbReference type="ARBA" id="ARBA00022679"/>
    </source>
</evidence>
<dbReference type="InterPro" id="IPR000014">
    <property type="entry name" value="PAS"/>
</dbReference>
<keyword evidence="11" id="KW-0902">Two-component regulatory system</keyword>
<comment type="caution">
    <text evidence="18">The sequence shown here is derived from an EMBL/GenBank/DDBJ whole genome shotgun (WGS) entry which is preliminary data.</text>
</comment>
<feature type="domain" description="Histidine kinase" evidence="14">
    <location>
        <begin position="519"/>
        <end position="737"/>
    </location>
</feature>
<dbReference type="SUPFAM" id="SSF52172">
    <property type="entry name" value="CheY-like"/>
    <property type="match status" value="1"/>
</dbReference>
<evidence type="ECO:0000259" key="15">
    <source>
        <dbReference type="PROSITE" id="PS50110"/>
    </source>
</evidence>
<keyword evidence="19" id="KW-1185">Reference proteome</keyword>
<feature type="modified residue" description="4-aspartylphosphate" evidence="13">
    <location>
        <position position="60"/>
    </location>
</feature>
<organism evidence="18 19">
    <name type="scientific">Trichocoleus desertorum GB2-A4</name>
    <dbReference type="NCBI Taxonomy" id="2933944"/>
    <lineage>
        <taxon>Bacteria</taxon>
        <taxon>Bacillati</taxon>
        <taxon>Cyanobacteriota</taxon>
        <taxon>Cyanophyceae</taxon>
        <taxon>Leptolyngbyales</taxon>
        <taxon>Trichocoleusaceae</taxon>
        <taxon>Trichocoleus</taxon>
    </lineage>
</organism>
<evidence type="ECO:0000256" key="8">
    <source>
        <dbReference type="ARBA" id="ARBA00022777"/>
    </source>
</evidence>
<keyword evidence="4 13" id="KW-0597">Phosphoprotein</keyword>
<keyword evidence="12" id="KW-0472">Membrane</keyword>
<evidence type="ECO:0000313" key="19">
    <source>
        <dbReference type="Proteomes" id="UP001464891"/>
    </source>
</evidence>
<dbReference type="InterPro" id="IPR013655">
    <property type="entry name" value="PAS_fold_3"/>
</dbReference>
<evidence type="ECO:0000256" key="2">
    <source>
        <dbReference type="ARBA" id="ARBA00004141"/>
    </source>
</evidence>
<comment type="subcellular location">
    <subcellularLocation>
        <location evidence="2">Membrane</location>
        <topology evidence="2">Multi-pass membrane protein</topology>
    </subcellularLocation>
</comment>
<accession>A0ABV0J501</accession>